<sequence length="260" mass="28055">MTALPFGTSGPLNRCPTSAVSAVGTIVPVTKIIASTTSTATTPDPHSPDYALIPTRPAESTQPEILVPPYSSSSTHQPTVAPSNPGWPTIKLNTNGYYTSKPSSCTTTTTAYTTTYATVSPGRIKAHVSIIRFPDLPSPLALLRGLSPHASVTETVVKHAIVTAPLAERDIAEPTKAPELQDFPNFFKTPFDKLLEIRTTPVAERDMPEPTDAPGLEDYPHFFNAPFEDLIVPEYDADDVLHHSYLVTRAKTPDTTAYRG</sequence>
<dbReference type="EMBL" id="JAPEUX010000001">
    <property type="protein sequence ID" value="KAJ4360443.1"/>
    <property type="molecule type" value="Genomic_DNA"/>
</dbReference>
<dbReference type="OrthoDB" id="10667262at2759"/>
<dbReference type="GeneID" id="80904536"/>
<accession>A0A9W8XWA2</accession>
<organism evidence="1 2">
    <name type="scientific">Didymosphaeria variabile</name>
    <dbReference type="NCBI Taxonomy" id="1932322"/>
    <lineage>
        <taxon>Eukaryota</taxon>
        <taxon>Fungi</taxon>
        <taxon>Dikarya</taxon>
        <taxon>Ascomycota</taxon>
        <taxon>Pezizomycotina</taxon>
        <taxon>Dothideomycetes</taxon>
        <taxon>Pleosporomycetidae</taxon>
        <taxon>Pleosporales</taxon>
        <taxon>Massarineae</taxon>
        <taxon>Didymosphaeriaceae</taxon>
        <taxon>Didymosphaeria</taxon>
    </lineage>
</organism>
<protein>
    <submittedName>
        <fullName evidence="1">Uncharacterized protein</fullName>
    </submittedName>
</protein>
<dbReference type="Proteomes" id="UP001140513">
    <property type="component" value="Unassembled WGS sequence"/>
</dbReference>
<keyword evidence="2" id="KW-1185">Reference proteome</keyword>
<name>A0A9W8XWA2_9PLEO</name>
<dbReference type="RefSeq" id="XP_056076645.1">
    <property type="nucleotide sequence ID" value="XM_056209823.1"/>
</dbReference>
<gene>
    <name evidence="1" type="ORF">N0V89_001006</name>
</gene>
<evidence type="ECO:0000313" key="2">
    <source>
        <dbReference type="Proteomes" id="UP001140513"/>
    </source>
</evidence>
<dbReference type="AlphaFoldDB" id="A0A9W8XWA2"/>
<evidence type="ECO:0000313" key="1">
    <source>
        <dbReference type="EMBL" id="KAJ4360443.1"/>
    </source>
</evidence>
<comment type="caution">
    <text evidence="1">The sequence shown here is derived from an EMBL/GenBank/DDBJ whole genome shotgun (WGS) entry which is preliminary data.</text>
</comment>
<proteinExistence type="predicted"/>
<reference evidence="1" key="1">
    <citation type="submission" date="2022-10" db="EMBL/GenBank/DDBJ databases">
        <title>Tapping the CABI collections for fungal endophytes: first genome assemblies for Collariella, Neodidymelliopsis, Ascochyta clinopodiicola, Didymella pomorum, Didymosphaeria variabile, Neocosmospora piperis and Neocucurbitaria cava.</title>
        <authorList>
            <person name="Hill R."/>
        </authorList>
    </citation>
    <scope>NUCLEOTIDE SEQUENCE</scope>
    <source>
        <strain evidence="1">IMI 356815</strain>
    </source>
</reference>